<dbReference type="InterPro" id="IPR019312">
    <property type="entry name" value="CNOT11"/>
</dbReference>
<reference evidence="1 2" key="1">
    <citation type="journal article" date="2012" name="New Phytol.">
        <title>Insight into trade-off between wood decay and parasitism from the genome of a fungal forest pathogen.</title>
        <authorList>
            <person name="Olson A."/>
            <person name="Aerts A."/>
            <person name="Asiegbu F."/>
            <person name="Belbahri L."/>
            <person name="Bouzid O."/>
            <person name="Broberg A."/>
            <person name="Canback B."/>
            <person name="Coutinho P.M."/>
            <person name="Cullen D."/>
            <person name="Dalman K."/>
            <person name="Deflorio G."/>
            <person name="van Diepen L.T."/>
            <person name="Dunand C."/>
            <person name="Duplessis S."/>
            <person name="Durling M."/>
            <person name="Gonthier P."/>
            <person name="Grimwood J."/>
            <person name="Fossdal C.G."/>
            <person name="Hansson D."/>
            <person name="Henrissat B."/>
            <person name="Hietala A."/>
            <person name="Himmelstrand K."/>
            <person name="Hoffmeister D."/>
            <person name="Hogberg N."/>
            <person name="James T.Y."/>
            <person name="Karlsson M."/>
            <person name="Kohler A."/>
            <person name="Kues U."/>
            <person name="Lee Y.H."/>
            <person name="Lin Y.C."/>
            <person name="Lind M."/>
            <person name="Lindquist E."/>
            <person name="Lombard V."/>
            <person name="Lucas S."/>
            <person name="Lunden K."/>
            <person name="Morin E."/>
            <person name="Murat C."/>
            <person name="Park J."/>
            <person name="Raffaello T."/>
            <person name="Rouze P."/>
            <person name="Salamov A."/>
            <person name="Schmutz J."/>
            <person name="Solheim H."/>
            <person name="Stahlberg J."/>
            <person name="Velez H."/>
            <person name="de Vries R.P."/>
            <person name="Wiebenga A."/>
            <person name="Woodward S."/>
            <person name="Yakovlev I."/>
            <person name="Garbelotto M."/>
            <person name="Martin F."/>
            <person name="Grigoriev I.V."/>
            <person name="Stenlid J."/>
        </authorList>
    </citation>
    <scope>NUCLEOTIDE SEQUENCE [LARGE SCALE GENOMIC DNA]</scope>
    <source>
        <strain evidence="1 2">TC 32-1</strain>
    </source>
</reference>
<keyword evidence="2" id="KW-1185">Reference proteome</keyword>
<dbReference type="OrthoDB" id="3226845at2759"/>
<dbReference type="KEGG" id="hir:HETIRDRAFT_321869"/>
<dbReference type="AlphaFoldDB" id="W4K1L4"/>
<dbReference type="GeneID" id="20670791"/>
<name>W4K1L4_HETIT</name>
<evidence type="ECO:0000313" key="2">
    <source>
        <dbReference type="Proteomes" id="UP000030671"/>
    </source>
</evidence>
<dbReference type="EMBL" id="KI925460">
    <property type="protein sequence ID" value="ETW79713.1"/>
    <property type="molecule type" value="Genomic_DNA"/>
</dbReference>
<dbReference type="STRING" id="747525.W4K1L4"/>
<evidence type="ECO:0000313" key="1">
    <source>
        <dbReference type="EMBL" id="ETW79713.1"/>
    </source>
</evidence>
<accession>W4K1L4</accession>
<dbReference type="Proteomes" id="UP000030671">
    <property type="component" value="Unassembled WGS sequence"/>
</dbReference>
<dbReference type="RefSeq" id="XP_009548276.1">
    <property type="nucleotide sequence ID" value="XM_009549981.1"/>
</dbReference>
<sequence>MQTATAFLAPPPLPTEAHGDPLRSSVGQLLKKAYALPCSTAAQAFAQLVQPSARFQLALDALLPLLDSPRTELSQRILVSYILYSLYAPHPIAINPFKSALYDTFMKEKNAAAQATSNGAVGENEQLVWVLWKVLKGDGNDIGPYSPSTLARSPLPPKLRATNLTLDEGILPESNSFDADALPSIIVEGVTHNSPHIPSNGVRTPIGPRVRTPVSNGSFQSPVTPEEDLRTQMLSQGMTLLLAARTRVLTLSEQRLVVPLVHQLTFPPIVTSIDLPPLIAHNPTLAHPLSVALLSQPPTKANPHGPITYLDVLARLPPSLPSFDLLGRLLRDTTTIMDVITGGRTTVADIVRADVLGRFIHESIQWLDKAESEGREGLISDDRFEKGLQNLCRFYNSLIKLGVVDPSSDADSTEMAHFTLRNSRFEEANALYRALALVRF</sequence>
<organism evidence="1 2">
    <name type="scientific">Heterobasidion irregulare (strain TC 32-1)</name>
    <dbReference type="NCBI Taxonomy" id="747525"/>
    <lineage>
        <taxon>Eukaryota</taxon>
        <taxon>Fungi</taxon>
        <taxon>Dikarya</taxon>
        <taxon>Basidiomycota</taxon>
        <taxon>Agaricomycotina</taxon>
        <taxon>Agaricomycetes</taxon>
        <taxon>Russulales</taxon>
        <taxon>Bondarzewiaceae</taxon>
        <taxon>Heterobasidion</taxon>
        <taxon>Heterobasidion annosum species complex</taxon>
    </lineage>
</organism>
<dbReference type="Pfam" id="PF10155">
    <property type="entry name" value="CNOT11"/>
    <property type="match status" value="1"/>
</dbReference>
<dbReference type="HOGENOM" id="CLU_614180_0_0_1"/>
<protein>
    <submittedName>
        <fullName evidence="1">Uncharacterized protein</fullName>
    </submittedName>
</protein>
<dbReference type="GO" id="GO:0030014">
    <property type="term" value="C:CCR4-NOT complex"/>
    <property type="evidence" value="ECO:0007669"/>
    <property type="project" value="InterPro"/>
</dbReference>
<proteinExistence type="predicted"/>
<dbReference type="InParanoid" id="W4K1L4"/>
<dbReference type="eggNOG" id="ENOG502SK77">
    <property type="taxonomic scope" value="Eukaryota"/>
</dbReference>
<gene>
    <name evidence="1" type="ORF">HETIRDRAFT_321869</name>
</gene>